<reference evidence="2" key="1">
    <citation type="submission" date="2019-09" db="EMBL/GenBank/DDBJ databases">
        <title>Organ-specific transcriptomic study of the physiology of the cattle tick, Rhipicephalus microplus.</title>
        <authorList>
            <person name="Tirloni L."/>
            <person name="Braz G."/>
            <person name="Gandara A.C.P."/>
            <person name="Sabadin G.A."/>
            <person name="da Silva R.M."/>
            <person name="Guizzo M.G."/>
            <person name="Machado J.A."/>
            <person name="Costa E.P."/>
            <person name="Gomes H.F."/>
            <person name="Moraes J."/>
            <person name="Mota M.B.S."/>
            <person name="Mesquita R.D."/>
            <person name="Alvarenga P.H."/>
            <person name="Alves F."/>
            <person name="Seixas A."/>
            <person name="da Fonseca R.N."/>
            <person name="Fogaca A."/>
            <person name="Logullo C."/>
            <person name="Tanaka A."/>
            <person name="Daffre S."/>
            <person name="Termignoni C."/>
            <person name="Vaz I.S.Jr."/>
            <person name="Oliveira P.L."/>
            <person name="Ribeiro J.M."/>
        </authorList>
    </citation>
    <scope>NUCLEOTIDE SEQUENCE</scope>
    <source>
        <strain evidence="2">Porto Alegre</strain>
    </source>
</reference>
<proteinExistence type="predicted"/>
<dbReference type="EMBL" id="GHWJ01010568">
    <property type="protein sequence ID" value="NOV43305.1"/>
    <property type="molecule type" value="Transcribed_RNA"/>
</dbReference>
<evidence type="ECO:0000313" key="2">
    <source>
        <dbReference type="EMBL" id="NOV43305.1"/>
    </source>
</evidence>
<organism evidence="2">
    <name type="scientific">Rhipicephalus microplus</name>
    <name type="common">Cattle tick</name>
    <name type="synonym">Boophilus microplus</name>
    <dbReference type="NCBI Taxonomy" id="6941"/>
    <lineage>
        <taxon>Eukaryota</taxon>
        <taxon>Metazoa</taxon>
        <taxon>Ecdysozoa</taxon>
        <taxon>Arthropoda</taxon>
        <taxon>Chelicerata</taxon>
        <taxon>Arachnida</taxon>
        <taxon>Acari</taxon>
        <taxon>Parasitiformes</taxon>
        <taxon>Ixodida</taxon>
        <taxon>Ixodoidea</taxon>
        <taxon>Ixodidae</taxon>
        <taxon>Rhipicephalinae</taxon>
        <taxon>Rhipicephalus</taxon>
        <taxon>Boophilus</taxon>
    </lineage>
</organism>
<keyword evidence="1" id="KW-0472">Membrane</keyword>
<dbReference type="AlphaFoldDB" id="A0A6M2DAX9"/>
<accession>A0A6M2DAX9</accession>
<protein>
    <submittedName>
        <fullName evidence="2">Uncharacterized protein</fullName>
    </submittedName>
</protein>
<keyword evidence="1" id="KW-1133">Transmembrane helix</keyword>
<keyword evidence="1" id="KW-0812">Transmembrane</keyword>
<evidence type="ECO:0000256" key="1">
    <source>
        <dbReference type="SAM" id="Phobius"/>
    </source>
</evidence>
<sequence length="78" mass="8671">MRLIESSIAYWPAILVNILDIISAAFSFSFCWASAATLWMWPLASVNASCTDDVAFCVAFFRASVALAHRSRMKYSSL</sequence>
<feature type="transmembrane region" description="Helical" evidence="1">
    <location>
        <begin position="12"/>
        <end position="41"/>
    </location>
</feature>
<name>A0A6M2DAX9_RHIMP</name>